<dbReference type="Proteomes" id="UP000612352">
    <property type="component" value="Unassembled WGS sequence"/>
</dbReference>
<accession>A0ABS1BEC8</accession>
<keyword evidence="4 5" id="KW-0472">Membrane</keyword>
<evidence type="ECO:0000256" key="3">
    <source>
        <dbReference type="ARBA" id="ARBA00022989"/>
    </source>
</evidence>
<keyword evidence="3 5" id="KW-1133">Transmembrane helix</keyword>
<dbReference type="SUPFAM" id="SSF103473">
    <property type="entry name" value="MFS general substrate transporter"/>
    <property type="match status" value="1"/>
</dbReference>
<feature type="transmembrane region" description="Helical" evidence="5">
    <location>
        <begin position="370"/>
        <end position="391"/>
    </location>
</feature>
<evidence type="ECO:0000256" key="5">
    <source>
        <dbReference type="SAM" id="Phobius"/>
    </source>
</evidence>
<dbReference type="Gene3D" id="1.20.1250.20">
    <property type="entry name" value="MFS general substrate transporter like domains"/>
    <property type="match status" value="1"/>
</dbReference>
<evidence type="ECO:0000256" key="4">
    <source>
        <dbReference type="ARBA" id="ARBA00023136"/>
    </source>
</evidence>
<dbReference type="InterPro" id="IPR020846">
    <property type="entry name" value="MFS_dom"/>
</dbReference>
<keyword evidence="9" id="KW-1185">Reference proteome</keyword>
<reference evidence="8 9" key="1">
    <citation type="submission" date="2020-12" db="EMBL/GenBank/DDBJ databases">
        <title>Brachybacterium sp. MASK1Z-5, whole genome shotgun sequence.</title>
        <authorList>
            <person name="Tuo L."/>
        </authorList>
    </citation>
    <scope>NUCLEOTIDE SEQUENCE [LARGE SCALE GENOMIC DNA]</scope>
    <source>
        <strain evidence="8 9">MASK1Z-5</strain>
    </source>
</reference>
<evidence type="ECO:0000256" key="1">
    <source>
        <dbReference type="ARBA" id="ARBA00004651"/>
    </source>
</evidence>
<dbReference type="CDD" id="cd17321">
    <property type="entry name" value="MFS_MMR_MDR_like"/>
    <property type="match status" value="1"/>
</dbReference>
<keyword evidence="2 5" id="KW-0812">Transmembrane</keyword>
<dbReference type="InterPro" id="IPR036259">
    <property type="entry name" value="MFS_trans_sf"/>
</dbReference>
<feature type="transmembrane region" description="Helical" evidence="5">
    <location>
        <begin position="204"/>
        <end position="225"/>
    </location>
</feature>
<dbReference type="InterPro" id="IPR011701">
    <property type="entry name" value="MFS"/>
</dbReference>
<feature type="transmembrane region" description="Helical" evidence="5">
    <location>
        <begin position="472"/>
        <end position="493"/>
    </location>
</feature>
<evidence type="ECO:0000259" key="6">
    <source>
        <dbReference type="PROSITE" id="PS50850"/>
    </source>
</evidence>
<proteinExistence type="predicted"/>
<feature type="transmembrane region" description="Helical" evidence="5">
    <location>
        <begin position="263"/>
        <end position="282"/>
    </location>
</feature>
<sequence length="505" mass="53766">MPRTRESACAVPTLDTVRILDRVSAPDPSTRPASTAQAPAHPRRVLFVLLLPLFMALVAVSVINVALTPIGHSLKADSEGLQWVLSGYALAFAVLLVPAGRVGDATGRRRILLLGVGLFTLGSLMAGLSPNVGVLNLSRILQGLGSGLLNPQSIGLIQMNFRGQARAKAFAMFGTTVAVATAIGPVIGGLLIQVLGEDMGWRWIFFSNVPIGILAIVLGLLWIPNDKLRTKESKPDLDPVGTILLALAILMIMLPFLERSVSALVWLLLPLGLLLIFGWVTWENRYRRGGRPPMVDPDIFRSPPFRNGIIIVTVYFLGSTSIWIVLPLFLQMHLDRTPFEASIIGLPSSVAAMISSQLGGRYVLRLGRRLVIAGFVVVLVGLALVAVMAGVVESGVLPFWTLAVPLTLVGISQGMTISPNQTLTLNAVDPRYGGVAGGILSLGQRIGAAVGTALIPGILFSLTENGTPWVEAFIITLTVIMLMAMAALGVSVVDRKRERVAGTDA</sequence>
<dbReference type="Gene3D" id="1.20.1720.10">
    <property type="entry name" value="Multidrug resistance protein D"/>
    <property type="match status" value="1"/>
</dbReference>
<evidence type="ECO:0000313" key="7">
    <source>
        <dbReference type="EMBL" id="MBK0332480.1"/>
    </source>
</evidence>
<organism evidence="8 9">
    <name type="scientific">Brachybacterium halotolerans</name>
    <dbReference type="NCBI Taxonomy" id="2795215"/>
    <lineage>
        <taxon>Bacteria</taxon>
        <taxon>Bacillati</taxon>
        <taxon>Actinomycetota</taxon>
        <taxon>Actinomycetes</taxon>
        <taxon>Micrococcales</taxon>
        <taxon>Dermabacteraceae</taxon>
        <taxon>Brachybacterium</taxon>
    </lineage>
</organism>
<feature type="transmembrane region" description="Helical" evidence="5">
    <location>
        <begin position="45"/>
        <end position="68"/>
    </location>
</feature>
<comment type="caution">
    <text evidence="8">The sequence shown here is derived from an EMBL/GenBank/DDBJ whole genome shotgun (WGS) entry which is preliminary data.</text>
</comment>
<dbReference type="EMBL" id="JAEDAJ010000009">
    <property type="protein sequence ID" value="MBK0332480.1"/>
    <property type="molecule type" value="Genomic_DNA"/>
</dbReference>
<gene>
    <name evidence="7" type="ORF">I8D64_13845</name>
    <name evidence="8" type="ORF">I8D64_16500</name>
</gene>
<dbReference type="PANTHER" id="PTHR42718">
    <property type="entry name" value="MAJOR FACILITATOR SUPERFAMILY MULTIDRUG TRANSPORTER MFSC"/>
    <property type="match status" value="1"/>
</dbReference>
<feature type="transmembrane region" description="Helical" evidence="5">
    <location>
        <begin position="111"/>
        <end position="128"/>
    </location>
</feature>
<feature type="transmembrane region" description="Helical" evidence="5">
    <location>
        <begin position="438"/>
        <end position="460"/>
    </location>
</feature>
<feature type="transmembrane region" description="Helical" evidence="5">
    <location>
        <begin position="397"/>
        <end position="417"/>
    </location>
</feature>
<dbReference type="EMBL" id="JAEDAJ010000017">
    <property type="protein sequence ID" value="MBK0333004.1"/>
    <property type="molecule type" value="Genomic_DNA"/>
</dbReference>
<protein>
    <submittedName>
        <fullName evidence="8">MFS transporter</fullName>
    </submittedName>
</protein>
<dbReference type="PROSITE" id="PS50850">
    <property type="entry name" value="MFS"/>
    <property type="match status" value="1"/>
</dbReference>
<feature type="transmembrane region" description="Helical" evidence="5">
    <location>
        <begin position="309"/>
        <end position="329"/>
    </location>
</feature>
<dbReference type="PRINTS" id="PR01036">
    <property type="entry name" value="TCRTETB"/>
</dbReference>
<feature type="transmembrane region" description="Helical" evidence="5">
    <location>
        <begin position="169"/>
        <end position="192"/>
    </location>
</feature>
<name>A0ABS1BEC8_9MICO</name>
<feature type="transmembrane region" description="Helical" evidence="5">
    <location>
        <begin position="80"/>
        <end position="99"/>
    </location>
</feature>
<evidence type="ECO:0000256" key="2">
    <source>
        <dbReference type="ARBA" id="ARBA00022692"/>
    </source>
</evidence>
<comment type="subcellular location">
    <subcellularLocation>
        <location evidence="1">Cell membrane</location>
        <topology evidence="1">Multi-pass membrane protein</topology>
    </subcellularLocation>
</comment>
<evidence type="ECO:0000313" key="8">
    <source>
        <dbReference type="EMBL" id="MBK0333004.1"/>
    </source>
</evidence>
<dbReference type="PANTHER" id="PTHR42718:SF39">
    <property type="entry name" value="ACTINORHODIN TRANSPORTER-RELATED"/>
    <property type="match status" value="1"/>
</dbReference>
<feature type="transmembrane region" description="Helical" evidence="5">
    <location>
        <begin position="237"/>
        <end position="257"/>
    </location>
</feature>
<feature type="domain" description="Major facilitator superfamily (MFS) profile" evidence="6">
    <location>
        <begin position="45"/>
        <end position="495"/>
    </location>
</feature>
<evidence type="ECO:0000313" key="9">
    <source>
        <dbReference type="Proteomes" id="UP000612352"/>
    </source>
</evidence>
<dbReference type="Pfam" id="PF07690">
    <property type="entry name" value="MFS_1"/>
    <property type="match status" value="1"/>
</dbReference>